<dbReference type="RefSeq" id="WP_397083990.1">
    <property type="nucleotide sequence ID" value="NZ_JBITGY010000006.1"/>
</dbReference>
<dbReference type="PROSITE" id="PS51737">
    <property type="entry name" value="RECOMBINASE_DNA_BIND"/>
    <property type="match status" value="1"/>
</dbReference>
<dbReference type="Gene3D" id="3.40.50.1390">
    <property type="entry name" value="Resolvase, N-terminal catalytic domain"/>
    <property type="match status" value="1"/>
</dbReference>
<dbReference type="Pfam" id="PF00239">
    <property type="entry name" value="Resolvase"/>
    <property type="match status" value="1"/>
</dbReference>
<accession>A0ABW7YYA4</accession>
<dbReference type="Pfam" id="PF13408">
    <property type="entry name" value="Zn_ribbon_recom"/>
    <property type="match status" value="1"/>
</dbReference>
<dbReference type="EMBL" id="JBITGY010000006">
    <property type="protein sequence ID" value="MFI6500223.1"/>
    <property type="molecule type" value="Genomic_DNA"/>
</dbReference>
<evidence type="ECO:0000259" key="1">
    <source>
        <dbReference type="PROSITE" id="PS51737"/>
    </source>
</evidence>
<name>A0ABW7YYA4_9ACTN</name>
<proteinExistence type="predicted"/>
<reference evidence="2 3" key="1">
    <citation type="submission" date="2024-10" db="EMBL/GenBank/DDBJ databases">
        <title>The Natural Products Discovery Center: Release of the First 8490 Sequenced Strains for Exploring Actinobacteria Biosynthetic Diversity.</title>
        <authorList>
            <person name="Kalkreuter E."/>
            <person name="Kautsar S.A."/>
            <person name="Yang D."/>
            <person name="Bader C.D."/>
            <person name="Teijaro C.N."/>
            <person name="Fluegel L."/>
            <person name="Davis C.M."/>
            <person name="Simpson J.R."/>
            <person name="Lauterbach L."/>
            <person name="Steele A.D."/>
            <person name="Gui C."/>
            <person name="Meng S."/>
            <person name="Li G."/>
            <person name="Viehrig K."/>
            <person name="Ye F."/>
            <person name="Su P."/>
            <person name="Kiefer A.F."/>
            <person name="Nichols A."/>
            <person name="Cepeda A.J."/>
            <person name="Yan W."/>
            <person name="Fan B."/>
            <person name="Jiang Y."/>
            <person name="Adhikari A."/>
            <person name="Zheng C.-J."/>
            <person name="Schuster L."/>
            <person name="Cowan T.M."/>
            <person name="Smanski M.J."/>
            <person name="Chevrette M.G."/>
            <person name="De Carvalho L.P.S."/>
            <person name="Shen B."/>
        </authorList>
    </citation>
    <scope>NUCLEOTIDE SEQUENCE [LARGE SCALE GENOMIC DNA]</scope>
    <source>
        <strain evidence="2 3">NPDC050545</strain>
    </source>
</reference>
<sequence length="503" mass="56985">MDATSPHQMQGRWLAEHAPERLTWILLARESANRPEQIAHQFSDLHELVGKTGGRILEEVTELAVSSFKKKRVRLPDGTDGYRVIRPDWETVLTKLRRGEANALAADDLDRVTREPRLLEDLIEVVEHYGAHVISKTGNINLTTDEGIDAARGVVKQRNQESRNTSRRVTDGQRHAALAGKNHGGPYRAFGWRKDQIKLNKRESAHVRREVPRIISGVKPITLAKEWNKRGIPTVTGAQWRAATIRNMYLRPRMCGWVVYRGAILRDVNGDPVKGQWEPILTEAEYHQIKAAWTTEPDALPSRVTATGRGHRTKYLLSPFVRCGKCKARMIGNKRYHKGKEPTPQYACPAKGQGGCGGVTVLAAPVDAYIKALVVAEHQKIQFTKVKEIPPWPKAKELTDLQGRIDETSRRYEQGGITDERYWPSLERMEKAEAVLLQEQRKYQRNSQRIKGAIIDLAKKWEDPDFAMEQKQAAVAETLSAVIIMPVGMGKRFHPDRLKPVFK</sequence>
<dbReference type="InterPro" id="IPR006119">
    <property type="entry name" value="Resolv_N"/>
</dbReference>
<dbReference type="Gene3D" id="3.90.1750.20">
    <property type="entry name" value="Putative Large Serine Recombinase, Chain B, Domain 2"/>
    <property type="match status" value="1"/>
</dbReference>
<dbReference type="SMART" id="SM00857">
    <property type="entry name" value="Resolvase"/>
    <property type="match status" value="1"/>
</dbReference>
<dbReference type="CDD" id="cd00338">
    <property type="entry name" value="Ser_Recombinase"/>
    <property type="match status" value="1"/>
</dbReference>
<dbReference type="InterPro" id="IPR011109">
    <property type="entry name" value="DNA_bind_recombinase_dom"/>
</dbReference>
<protein>
    <submittedName>
        <fullName evidence="2">Recombinase family protein</fullName>
    </submittedName>
</protein>
<dbReference type="InterPro" id="IPR036162">
    <property type="entry name" value="Resolvase-like_N_sf"/>
</dbReference>
<dbReference type="PANTHER" id="PTHR30461">
    <property type="entry name" value="DNA-INVERTASE FROM LAMBDOID PROPHAGE"/>
    <property type="match status" value="1"/>
</dbReference>
<dbReference type="Pfam" id="PF07508">
    <property type="entry name" value="Recombinase"/>
    <property type="match status" value="1"/>
</dbReference>
<comment type="caution">
    <text evidence="2">The sequence shown here is derived from an EMBL/GenBank/DDBJ whole genome shotgun (WGS) entry which is preliminary data.</text>
</comment>
<dbReference type="SUPFAM" id="SSF53041">
    <property type="entry name" value="Resolvase-like"/>
    <property type="match status" value="1"/>
</dbReference>
<gene>
    <name evidence="2" type="ORF">ACIBG2_22765</name>
</gene>
<dbReference type="InterPro" id="IPR025827">
    <property type="entry name" value="Zn_ribbon_recom_dom"/>
</dbReference>
<dbReference type="Proteomes" id="UP001612741">
    <property type="component" value="Unassembled WGS sequence"/>
</dbReference>
<feature type="domain" description="Recombinase" evidence="1">
    <location>
        <begin position="189"/>
        <end position="300"/>
    </location>
</feature>
<evidence type="ECO:0000313" key="3">
    <source>
        <dbReference type="Proteomes" id="UP001612741"/>
    </source>
</evidence>
<evidence type="ECO:0000313" key="2">
    <source>
        <dbReference type="EMBL" id="MFI6500223.1"/>
    </source>
</evidence>
<dbReference type="InterPro" id="IPR050639">
    <property type="entry name" value="SSR_resolvase"/>
</dbReference>
<dbReference type="PANTHER" id="PTHR30461:SF23">
    <property type="entry name" value="DNA RECOMBINASE-RELATED"/>
    <property type="match status" value="1"/>
</dbReference>
<organism evidence="2 3">
    <name type="scientific">Nonomuraea typhae</name>
    <dbReference type="NCBI Taxonomy" id="2603600"/>
    <lineage>
        <taxon>Bacteria</taxon>
        <taxon>Bacillati</taxon>
        <taxon>Actinomycetota</taxon>
        <taxon>Actinomycetes</taxon>
        <taxon>Streptosporangiales</taxon>
        <taxon>Streptosporangiaceae</taxon>
        <taxon>Nonomuraea</taxon>
    </lineage>
</organism>
<dbReference type="InterPro" id="IPR038109">
    <property type="entry name" value="DNA_bind_recomb_sf"/>
</dbReference>
<keyword evidence="3" id="KW-1185">Reference proteome</keyword>